<keyword evidence="1" id="KW-0812">Transmembrane</keyword>
<evidence type="ECO:0000313" key="2">
    <source>
        <dbReference type="EMBL" id="MFC4230602.1"/>
    </source>
</evidence>
<keyword evidence="3" id="KW-1185">Reference proteome</keyword>
<proteinExistence type="predicted"/>
<dbReference type="RefSeq" id="WP_379011876.1">
    <property type="nucleotide sequence ID" value="NZ_JBHSDC010000002.1"/>
</dbReference>
<dbReference type="EMBL" id="JBHSDC010000002">
    <property type="protein sequence ID" value="MFC4230602.1"/>
    <property type="molecule type" value="Genomic_DNA"/>
</dbReference>
<feature type="transmembrane region" description="Helical" evidence="1">
    <location>
        <begin position="92"/>
        <end position="111"/>
    </location>
</feature>
<reference evidence="3" key="1">
    <citation type="journal article" date="2019" name="Int. J. Syst. Evol. Microbiol.">
        <title>The Global Catalogue of Microorganisms (GCM) 10K type strain sequencing project: providing services to taxonomists for standard genome sequencing and annotation.</title>
        <authorList>
            <consortium name="The Broad Institute Genomics Platform"/>
            <consortium name="The Broad Institute Genome Sequencing Center for Infectious Disease"/>
            <person name="Wu L."/>
            <person name="Ma J."/>
        </authorList>
    </citation>
    <scope>NUCLEOTIDE SEQUENCE [LARGE SCALE GENOMIC DNA]</scope>
    <source>
        <strain evidence="3">CECT 8010</strain>
    </source>
</reference>
<keyword evidence="1" id="KW-0472">Membrane</keyword>
<evidence type="ECO:0000256" key="1">
    <source>
        <dbReference type="SAM" id="Phobius"/>
    </source>
</evidence>
<organism evidence="2 3">
    <name type="scientific">Parasediminibacterium paludis</name>
    <dbReference type="NCBI Taxonomy" id="908966"/>
    <lineage>
        <taxon>Bacteria</taxon>
        <taxon>Pseudomonadati</taxon>
        <taxon>Bacteroidota</taxon>
        <taxon>Chitinophagia</taxon>
        <taxon>Chitinophagales</taxon>
        <taxon>Chitinophagaceae</taxon>
        <taxon>Parasediminibacterium</taxon>
    </lineage>
</organism>
<evidence type="ECO:0000313" key="3">
    <source>
        <dbReference type="Proteomes" id="UP001595906"/>
    </source>
</evidence>
<dbReference type="Proteomes" id="UP001595906">
    <property type="component" value="Unassembled WGS sequence"/>
</dbReference>
<comment type="caution">
    <text evidence="2">The sequence shown here is derived from an EMBL/GenBank/DDBJ whole genome shotgun (WGS) entry which is preliminary data.</text>
</comment>
<keyword evidence="1" id="KW-1133">Transmembrane helix</keyword>
<protein>
    <submittedName>
        <fullName evidence="2">Uncharacterized protein</fullName>
    </submittedName>
</protein>
<sequence>MADVTHILKEDALQDAQLINYLVGNLSDEERHAIELQMLEDDFANDAIEGLENVSNKAQLDTYVKQLNQQLQKQIATKKQRKAKRKLADNQWLVISICVVLAICLLGYYMLHLKGLI</sequence>
<name>A0ABV8PUN4_9BACT</name>
<accession>A0ABV8PUN4</accession>
<gene>
    <name evidence="2" type="ORF">ACFOW1_01780</name>
</gene>